<sequence length="164" mass="19125">MSYDFLVHLNSTIIAQAPATFKLIFAVEVCNIFLLIYSVFPRKLLVNISEILHRNFRLCLFCMCLHYTAASTARCILFYYQINDIQLSRHDYFLVSAHLSRDTVFGYFCAMPSSFAFERFIATKYWRWYESAAPSTLLIIPIIEANNIIPSLLNSFFWTFGMHS</sequence>
<dbReference type="InterPro" id="IPR052860">
    <property type="entry name" value="NRL-GPCR1"/>
</dbReference>
<comment type="caution">
    <text evidence="2">The sequence shown here is derived from an EMBL/GenBank/DDBJ whole genome shotgun (WGS) entry which is preliminary data.</text>
</comment>
<keyword evidence="1" id="KW-0472">Membrane</keyword>
<accession>A0AAV5VVH9</accession>
<protein>
    <recommendedName>
        <fullName evidence="4">G protein-coupled receptor</fullName>
    </recommendedName>
</protein>
<feature type="transmembrane region" description="Helical" evidence="1">
    <location>
        <begin position="20"/>
        <end position="40"/>
    </location>
</feature>
<keyword evidence="1" id="KW-1133">Transmembrane helix</keyword>
<dbReference type="EMBL" id="BTSY01000004">
    <property type="protein sequence ID" value="GMT22727.1"/>
    <property type="molecule type" value="Genomic_DNA"/>
</dbReference>
<dbReference type="PANTHER" id="PTHR47521:SF7">
    <property type="entry name" value="SERPENTINE RECEPTOR CLASS EPSILON-6"/>
    <property type="match status" value="1"/>
</dbReference>
<proteinExistence type="predicted"/>
<dbReference type="PANTHER" id="PTHR47521">
    <property type="entry name" value="SERPENTINE RECEPTOR, CLASS E (EPSILON)-RELATED"/>
    <property type="match status" value="1"/>
</dbReference>
<keyword evidence="1" id="KW-0812">Transmembrane</keyword>
<feature type="non-terminal residue" evidence="2">
    <location>
        <position position="164"/>
    </location>
</feature>
<evidence type="ECO:0000256" key="1">
    <source>
        <dbReference type="SAM" id="Phobius"/>
    </source>
</evidence>
<reference evidence="2" key="1">
    <citation type="submission" date="2023-10" db="EMBL/GenBank/DDBJ databases">
        <title>Genome assembly of Pristionchus species.</title>
        <authorList>
            <person name="Yoshida K."/>
            <person name="Sommer R.J."/>
        </authorList>
    </citation>
    <scope>NUCLEOTIDE SEQUENCE</scope>
    <source>
        <strain evidence="2">RS5133</strain>
    </source>
</reference>
<feature type="transmembrane region" description="Helical" evidence="1">
    <location>
        <begin position="60"/>
        <end position="80"/>
    </location>
</feature>
<evidence type="ECO:0000313" key="3">
    <source>
        <dbReference type="Proteomes" id="UP001432322"/>
    </source>
</evidence>
<dbReference type="Proteomes" id="UP001432322">
    <property type="component" value="Unassembled WGS sequence"/>
</dbReference>
<organism evidence="2 3">
    <name type="scientific">Pristionchus fissidentatus</name>
    <dbReference type="NCBI Taxonomy" id="1538716"/>
    <lineage>
        <taxon>Eukaryota</taxon>
        <taxon>Metazoa</taxon>
        <taxon>Ecdysozoa</taxon>
        <taxon>Nematoda</taxon>
        <taxon>Chromadorea</taxon>
        <taxon>Rhabditida</taxon>
        <taxon>Rhabditina</taxon>
        <taxon>Diplogasteromorpha</taxon>
        <taxon>Diplogasteroidea</taxon>
        <taxon>Neodiplogasteridae</taxon>
        <taxon>Pristionchus</taxon>
    </lineage>
</organism>
<name>A0AAV5VVH9_9BILA</name>
<dbReference type="AlphaFoldDB" id="A0AAV5VVH9"/>
<evidence type="ECO:0008006" key="4">
    <source>
        <dbReference type="Google" id="ProtNLM"/>
    </source>
</evidence>
<keyword evidence="3" id="KW-1185">Reference proteome</keyword>
<gene>
    <name evidence="2" type="ORF">PFISCL1PPCAC_14024</name>
</gene>
<evidence type="ECO:0000313" key="2">
    <source>
        <dbReference type="EMBL" id="GMT22727.1"/>
    </source>
</evidence>